<sequence>MTAEEQPSMSYILGLNQLADGQFNYESSETSEFLVGLNNLPLTNGEETPEDMSNLANQLALWTNANFSFDGPTGHALLGDDEKDNDPAAPNHHDEDESRVQRYAAASSVHSNAARDKNRERSEEARLPSNALHVPNGATEPLSQSWNPLATAAAPAAQPVIPGQPGVEPWDLTSTLALQYLLSRNNPAAAAAAVRATTPQAAAPQPAPQISPAASASAQGNTFAHLVQAAMSQPSSRSSSRAAEDRRPRDALETKAEPDVEIPAPSTSRRYGQSERVKLVDTGNPEADAEANRAAIEEDKRRRNTAASARFRIKKKQREAALELAARELETRVAELKQENERLRTENEWLKRLISGRHDSISLHHPPPPAPYLPHEQDTLNARHIFGGPAEGRKV</sequence>
<proteinExistence type="predicted"/>
<feature type="compositionally biased region" description="Basic and acidic residues" evidence="7">
    <location>
        <begin position="242"/>
        <end position="258"/>
    </location>
</feature>
<name>A0AAF0EVN6_9BASI</name>
<gene>
    <name evidence="9" type="ORF">MCUN1_002865</name>
</gene>
<dbReference type="GO" id="GO:0005634">
    <property type="term" value="C:nucleus"/>
    <property type="evidence" value="ECO:0007669"/>
    <property type="project" value="UniProtKB-SubCell"/>
</dbReference>
<evidence type="ECO:0000256" key="6">
    <source>
        <dbReference type="SAM" id="Coils"/>
    </source>
</evidence>
<reference evidence="9" key="1">
    <citation type="submission" date="2023-03" db="EMBL/GenBank/DDBJ databases">
        <title>Mating type loci evolution in Malassezia.</title>
        <authorList>
            <person name="Coelho M.A."/>
        </authorList>
    </citation>
    <scope>NUCLEOTIDE SEQUENCE</scope>
    <source>
        <strain evidence="9">CBS 11721</strain>
    </source>
</reference>
<keyword evidence="4" id="KW-0804">Transcription</keyword>
<accession>A0AAF0EVN6</accession>
<feature type="region of interest" description="Disordered" evidence="7">
    <location>
        <begin position="200"/>
        <end position="219"/>
    </location>
</feature>
<keyword evidence="3" id="KW-0238">DNA-binding</keyword>
<dbReference type="EMBL" id="CP119880">
    <property type="protein sequence ID" value="WFD35994.1"/>
    <property type="molecule type" value="Genomic_DNA"/>
</dbReference>
<evidence type="ECO:0000256" key="7">
    <source>
        <dbReference type="SAM" id="MobiDB-lite"/>
    </source>
</evidence>
<dbReference type="Proteomes" id="UP001219933">
    <property type="component" value="Chromosome 4"/>
</dbReference>
<keyword evidence="10" id="KW-1185">Reference proteome</keyword>
<keyword evidence="6" id="KW-0175">Coiled coil</keyword>
<evidence type="ECO:0000313" key="9">
    <source>
        <dbReference type="EMBL" id="WFD35994.1"/>
    </source>
</evidence>
<dbReference type="PANTHER" id="PTHR13044:SF14">
    <property type="entry name" value="CRYPTOCEPHAL, ISOFORM A"/>
    <property type="match status" value="1"/>
</dbReference>
<dbReference type="SUPFAM" id="SSF57959">
    <property type="entry name" value="Leucine zipper domain"/>
    <property type="match status" value="1"/>
</dbReference>
<feature type="compositionally biased region" description="Low complexity" evidence="7">
    <location>
        <begin position="229"/>
        <end position="241"/>
    </location>
</feature>
<dbReference type="PANTHER" id="PTHR13044">
    <property type="entry name" value="ACTIVATING TRANSCRIPTION FACTOR ATF 4/5"/>
    <property type="match status" value="1"/>
</dbReference>
<dbReference type="Gene3D" id="1.20.5.170">
    <property type="match status" value="1"/>
</dbReference>
<dbReference type="PROSITE" id="PS50217">
    <property type="entry name" value="BZIP"/>
    <property type="match status" value="1"/>
</dbReference>
<dbReference type="PROSITE" id="PS00036">
    <property type="entry name" value="BZIP_BASIC"/>
    <property type="match status" value="1"/>
</dbReference>
<dbReference type="InterPro" id="IPR046347">
    <property type="entry name" value="bZIP_sf"/>
</dbReference>
<feature type="domain" description="BZIP" evidence="8">
    <location>
        <begin position="298"/>
        <end position="357"/>
    </location>
</feature>
<dbReference type="Pfam" id="PF07716">
    <property type="entry name" value="bZIP_2"/>
    <property type="match status" value="1"/>
</dbReference>
<evidence type="ECO:0000256" key="4">
    <source>
        <dbReference type="ARBA" id="ARBA00023163"/>
    </source>
</evidence>
<evidence type="ECO:0000259" key="8">
    <source>
        <dbReference type="PROSITE" id="PS50217"/>
    </source>
</evidence>
<keyword evidence="5" id="KW-0539">Nucleus</keyword>
<dbReference type="GO" id="GO:0000977">
    <property type="term" value="F:RNA polymerase II transcription regulatory region sequence-specific DNA binding"/>
    <property type="evidence" value="ECO:0007669"/>
    <property type="project" value="TreeGrafter"/>
</dbReference>
<evidence type="ECO:0000256" key="1">
    <source>
        <dbReference type="ARBA" id="ARBA00004123"/>
    </source>
</evidence>
<comment type="subcellular location">
    <subcellularLocation>
        <location evidence="1">Nucleus</location>
    </subcellularLocation>
</comment>
<feature type="compositionally biased region" description="Basic and acidic residues" evidence="7">
    <location>
        <begin position="91"/>
        <end position="100"/>
    </location>
</feature>
<evidence type="ECO:0000256" key="3">
    <source>
        <dbReference type="ARBA" id="ARBA00023125"/>
    </source>
</evidence>
<evidence type="ECO:0000256" key="5">
    <source>
        <dbReference type="ARBA" id="ARBA00023242"/>
    </source>
</evidence>
<feature type="coiled-coil region" evidence="6">
    <location>
        <begin position="319"/>
        <end position="353"/>
    </location>
</feature>
<feature type="compositionally biased region" description="Basic and acidic residues" evidence="7">
    <location>
        <begin position="113"/>
        <end position="126"/>
    </location>
</feature>
<dbReference type="InterPro" id="IPR004827">
    <property type="entry name" value="bZIP"/>
</dbReference>
<evidence type="ECO:0000313" key="10">
    <source>
        <dbReference type="Proteomes" id="UP001219933"/>
    </source>
</evidence>
<evidence type="ECO:0000256" key="2">
    <source>
        <dbReference type="ARBA" id="ARBA00023015"/>
    </source>
</evidence>
<dbReference type="AlphaFoldDB" id="A0AAF0EVN6"/>
<organism evidence="9 10">
    <name type="scientific">Malassezia cuniculi</name>
    <dbReference type="NCBI Taxonomy" id="948313"/>
    <lineage>
        <taxon>Eukaryota</taxon>
        <taxon>Fungi</taxon>
        <taxon>Dikarya</taxon>
        <taxon>Basidiomycota</taxon>
        <taxon>Ustilaginomycotina</taxon>
        <taxon>Malasseziomycetes</taxon>
        <taxon>Malasseziales</taxon>
        <taxon>Malasseziaceae</taxon>
        <taxon>Malassezia</taxon>
    </lineage>
</organism>
<feature type="region of interest" description="Disordered" evidence="7">
    <location>
        <begin position="229"/>
        <end position="274"/>
    </location>
</feature>
<feature type="region of interest" description="Disordered" evidence="7">
    <location>
        <begin position="73"/>
        <end position="144"/>
    </location>
</feature>
<dbReference type="CDD" id="cd14705">
    <property type="entry name" value="bZIP_Zip1"/>
    <property type="match status" value="1"/>
</dbReference>
<dbReference type="GO" id="GO:0001228">
    <property type="term" value="F:DNA-binding transcription activator activity, RNA polymerase II-specific"/>
    <property type="evidence" value="ECO:0007669"/>
    <property type="project" value="TreeGrafter"/>
</dbReference>
<protein>
    <recommendedName>
        <fullName evidence="8">BZIP domain-containing protein</fullName>
    </recommendedName>
</protein>
<keyword evidence="2" id="KW-0805">Transcription regulation</keyword>